<gene>
    <name evidence="4" type="ORF">BpHYR1_028339</name>
</gene>
<dbReference type="PROSITE" id="PS50082">
    <property type="entry name" value="WD_REPEATS_2"/>
    <property type="match status" value="2"/>
</dbReference>
<dbReference type="SMART" id="SM00320">
    <property type="entry name" value="WD40"/>
    <property type="match status" value="2"/>
</dbReference>
<feature type="repeat" description="WD" evidence="3">
    <location>
        <begin position="44"/>
        <end position="80"/>
    </location>
</feature>
<dbReference type="InterPro" id="IPR036322">
    <property type="entry name" value="WD40_repeat_dom_sf"/>
</dbReference>
<dbReference type="InterPro" id="IPR001680">
    <property type="entry name" value="WD40_rpt"/>
</dbReference>
<proteinExistence type="predicted"/>
<dbReference type="STRING" id="10195.A0A3M7PHB2"/>
<protein>
    <submittedName>
        <fullName evidence="4">Serine threonine kinase</fullName>
    </submittedName>
</protein>
<feature type="non-terminal residue" evidence="4">
    <location>
        <position position="80"/>
    </location>
</feature>
<keyword evidence="1 3" id="KW-0853">WD repeat</keyword>
<dbReference type="PANTHER" id="PTHR19848">
    <property type="entry name" value="WD40 REPEAT PROTEIN"/>
    <property type="match status" value="1"/>
</dbReference>
<evidence type="ECO:0000256" key="2">
    <source>
        <dbReference type="ARBA" id="ARBA00022737"/>
    </source>
</evidence>
<dbReference type="InterPro" id="IPR019775">
    <property type="entry name" value="WD40_repeat_CS"/>
</dbReference>
<evidence type="ECO:0000313" key="4">
    <source>
        <dbReference type="EMBL" id="RMZ98100.1"/>
    </source>
</evidence>
<comment type="caution">
    <text evidence="4">The sequence shown here is derived from an EMBL/GenBank/DDBJ whole genome shotgun (WGS) entry which is preliminary data.</text>
</comment>
<evidence type="ECO:0000256" key="3">
    <source>
        <dbReference type="PROSITE-ProRule" id="PRU00221"/>
    </source>
</evidence>
<keyword evidence="2" id="KW-0677">Repeat</keyword>
<dbReference type="EMBL" id="REGN01010984">
    <property type="protein sequence ID" value="RMZ98100.1"/>
    <property type="molecule type" value="Genomic_DNA"/>
</dbReference>
<keyword evidence="5" id="KW-1185">Reference proteome</keyword>
<dbReference type="SUPFAM" id="SSF50978">
    <property type="entry name" value="WD40 repeat-like"/>
    <property type="match status" value="1"/>
</dbReference>
<dbReference type="GO" id="GO:0016301">
    <property type="term" value="F:kinase activity"/>
    <property type="evidence" value="ECO:0007669"/>
    <property type="project" value="UniProtKB-KW"/>
</dbReference>
<sequence>MTLNNHSQRVRTLVVLQNGDLASGSEDRTIKIWNLENGSVKMTLKNHSSWVRTLAVLQNGDLVSGSEDSTIKIWNLENGS</sequence>
<reference evidence="4 5" key="1">
    <citation type="journal article" date="2018" name="Sci. Rep.">
        <title>Genomic signatures of local adaptation to the degree of environmental predictability in rotifers.</title>
        <authorList>
            <person name="Franch-Gras L."/>
            <person name="Hahn C."/>
            <person name="Garcia-Roger E.M."/>
            <person name="Carmona M.J."/>
            <person name="Serra M."/>
            <person name="Gomez A."/>
        </authorList>
    </citation>
    <scope>NUCLEOTIDE SEQUENCE [LARGE SCALE GENOMIC DNA]</scope>
    <source>
        <strain evidence="4">HYR1</strain>
    </source>
</reference>
<dbReference type="OrthoDB" id="10251605at2759"/>
<dbReference type="PROSITE" id="PS50294">
    <property type="entry name" value="WD_REPEATS_REGION"/>
    <property type="match status" value="2"/>
</dbReference>
<dbReference type="InterPro" id="IPR015943">
    <property type="entry name" value="WD40/YVTN_repeat-like_dom_sf"/>
</dbReference>
<dbReference type="Proteomes" id="UP000276133">
    <property type="component" value="Unassembled WGS sequence"/>
</dbReference>
<name>A0A3M7PHB2_BRAPC</name>
<dbReference type="InterPro" id="IPR020472">
    <property type="entry name" value="WD40_PAC1"/>
</dbReference>
<feature type="repeat" description="WD" evidence="3">
    <location>
        <begin position="3"/>
        <end position="43"/>
    </location>
</feature>
<dbReference type="PRINTS" id="PR00320">
    <property type="entry name" value="GPROTEINBRPT"/>
</dbReference>
<dbReference type="Pfam" id="PF00400">
    <property type="entry name" value="WD40"/>
    <property type="match status" value="2"/>
</dbReference>
<organism evidence="4 5">
    <name type="scientific">Brachionus plicatilis</name>
    <name type="common">Marine rotifer</name>
    <name type="synonym">Brachionus muelleri</name>
    <dbReference type="NCBI Taxonomy" id="10195"/>
    <lineage>
        <taxon>Eukaryota</taxon>
        <taxon>Metazoa</taxon>
        <taxon>Spiralia</taxon>
        <taxon>Gnathifera</taxon>
        <taxon>Rotifera</taxon>
        <taxon>Eurotatoria</taxon>
        <taxon>Monogononta</taxon>
        <taxon>Pseudotrocha</taxon>
        <taxon>Ploima</taxon>
        <taxon>Brachionidae</taxon>
        <taxon>Brachionus</taxon>
    </lineage>
</organism>
<evidence type="ECO:0000256" key="1">
    <source>
        <dbReference type="ARBA" id="ARBA00022574"/>
    </source>
</evidence>
<dbReference type="Gene3D" id="2.130.10.10">
    <property type="entry name" value="YVTN repeat-like/Quinoprotein amine dehydrogenase"/>
    <property type="match status" value="1"/>
</dbReference>
<dbReference type="PANTHER" id="PTHR19848:SF8">
    <property type="entry name" value="F-BOX AND WD REPEAT DOMAIN CONTAINING 7"/>
    <property type="match status" value="1"/>
</dbReference>
<keyword evidence="4" id="KW-0418">Kinase</keyword>
<dbReference type="AlphaFoldDB" id="A0A3M7PHB2"/>
<keyword evidence="4" id="KW-0808">Transferase</keyword>
<evidence type="ECO:0000313" key="5">
    <source>
        <dbReference type="Proteomes" id="UP000276133"/>
    </source>
</evidence>
<accession>A0A3M7PHB2</accession>
<dbReference type="PROSITE" id="PS00678">
    <property type="entry name" value="WD_REPEATS_1"/>
    <property type="match status" value="2"/>
</dbReference>